<feature type="domain" description="Sulfatase-modifying factor enzyme-like" evidence="1">
    <location>
        <begin position="28"/>
        <end position="277"/>
    </location>
</feature>
<dbReference type="Gene3D" id="3.90.1580.10">
    <property type="entry name" value="paralog of FGE (formylglycine-generating enzyme)"/>
    <property type="match status" value="1"/>
</dbReference>
<dbReference type="EC" id="2.7.11.1" evidence="2"/>
<dbReference type="InterPro" id="IPR005532">
    <property type="entry name" value="SUMF_dom"/>
</dbReference>
<dbReference type="InterPro" id="IPR051043">
    <property type="entry name" value="Sulfatase_Mod_Factor_Kinase"/>
</dbReference>
<evidence type="ECO:0000259" key="1">
    <source>
        <dbReference type="Pfam" id="PF03781"/>
    </source>
</evidence>
<keyword evidence="2" id="KW-0808">Transferase</keyword>
<gene>
    <name evidence="2" type="primary">pkn1_1</name>
    <name evidence="2" type="ORF">SDC9_04522</name>
</gene>
<dbReference type="PANTHER" id="PTHR23150">
    <property type="entry name" value="SULFATASE MODIFYING FACTOR 1, 2"/>
    <property type="match status" value="1"/>
</dbReference>
<reference evidence="2" key="1">
    <citation type="submission" date="2019-08" db="EMBL/GenBank/DDBJ databases">
        <authorList>
            <person name="Kucharzyk K."/>
            <person name="Murdoch R.W."/>
            <person name="Higgins S."/>
            <person name="Loffler F."/>
        </authorList>
    </citation>
    <scope>NUCLEOTIDE SEQUENCE</scope>
</reference>
<keyword evidence="2" id="KW-0418">Kinase</keyword>
<dbReference type="SUPFAM" id="SSF56436">
    <property type="entry name" value="C-type lectin-like"/>
    <property type="match status" value="1"/>
</dbReference>
<dbReference type="InterPro" id="IPR042095">
    <property type="entry name" value="SUMF_sf"/>
</dbReference>
<comment type="caution">
    <text evidence="2">The sequence shown here is derived from an EMBL/GenBank/DDBJ whole genome shotgun (WGS) entry which is preliminary data.</text>
</comment>
<dbReference type="PANTHER" id="PTHR23150:SF19">
    <property type="entry name" value="FORMYLGLYCINE-GENERATING ENZYME"/>
    <property type="match status" value="1"/>
</dbReference>
<accession>A0A644SWI1</accession>
<dbReference type="EMBL" id="VSSQ01000008">
    <property type="protein sequence ID" value="MPL58975.1"/>
    <property type="molecule type" value="Genomic_DNA"/>
</dbReference>
<organism evidence="2">
    <name type="scientific">bioreactor metagenome</name>
    <dbReference type="NCBI Taxonomy" id="1076179"/>
    <lineage>
        <taxon>unclassified sequences</taxon>
        <taxon>metagenomes</taxon>
        <taxon>ecological metagenomes</taxon>
    </lineage>
</organism>
<dbReference type="Pfam" id="PF03781">
    <property type="entry name" value="FGE-sulfatase"/>
    <property type="match status" value="1"/>
</dbReference>
<name>A0A644SWI1_9ZZZZ</name>
<dbReference type="GO" id="GO:0004674">
    <property type="term" value="F:protein serine/threonine kinase activity"/>
    <property type="evidence" value="ECO:0007669"/>
    <property type="project" value="UniProtKB-EC"/>
</dbReference>
<dbReference type="InterPro" id="IPR016187">
    <property type="entry name" value="CTDL_fold"/>
</dbReference>
<dbReference type="AlphaFoldDB" id="A0A644SWI1"/>
<protein>
    <submittedName>
        <fullName evidence="2">Serine/threonine-protein kinase pkn1</fullName>
        <ecNumber evidence="2">2.7.11.1</ecNumber>
    </submittedName>
</protein>
<proteinExistence type="predicted"/>
<evidence type="ECO:0000313" key="2">
    <source>
        <dbReference type="EMBL" id="MPL58975.1"/>
    </source>
</evidence>
<sequence>MLKRYSSLLFALFFIAPVSQAQVRSSIELVLVKGGSFLMGSPGSEPERGLDEVQHRVRVSDFLMARNEVTQKEYRDLMGNNPSEFLGDDLPVENVTWFDAVRYCNALSLRDRLTPAYAFRDDKSGDFTVTWDRSADGYRLPTEAEWEYACRAGSTGPFNTGDTITDAEANCYNHYGYNNTSDRIVGGYRRSTTAVRSFRANGWGLFDMHGNVAEWCWDWYGEYGTAGRTDPAGADAGSFRVNRGGGWNDFPKHIRSAYRSPMAPDEGMYSIGIRVVRNR</sequence>
<dbReference type="GO" id="GO:0120147">
    <property type="term" value="F:formylglycine-generating oxidase activity"/>
    <property type="evidence" value="ECO:0007669"/>
    <property type="project" value="TreeGrafter"/>
</dbReference>